<dbReference type="Pfam" id="PF02518">
    <property type="entry name" value="HATPase_c"/>
    <property type="match status" value="1"/>
</dbReference>
<proteinExistence type="predicted"/>
<dbReference type="EMBL" id="AP027272">
    <property type="protein sequence ID" value="BDX08414.1"/>
    <property type="molecule type" value="Genomic_DNA"/>
</dbReference>
<keyword evidence="6" id="KW-0067">ATP-binding</keyword>
<dbReference type="InterPro" id="IPR036890">
    <property type="entry name" value="HATPase_C_sf"/>
</dbReference>
<evidence type="ECO:0000313" key="10">
    <source>
        <dbReference type="Proteomes" id="UP001333710"/>
    </source>
</evidence>
<dbReference type="PRINTS" id="PR00344">
    <property type="entry name" value="BCTRLSENSOR"/>
</dbReference>
<name>A0AA48HUW4_9ALTE</name>
<organism evidence="9 10">
    <name type="scientific">Planctobacterium marinum</name>
    <dbReference type="NCBI Taxonomy" id="1631968"/>
    <lineage>
        <taxon>Bacteria</taxon>
        <taxon>Pseudomonadati</taxon>
        <taxon>Pseudomonadota</taxon>
        <taxon>Gammaproteobacteria</taxon>
        <taxon>Alteromonadales</taxon>
        <taxon>Alteromonadaceae</taxon>
        <taxon>Planctobacterium</taxon>
    </lineage>
</organism>
<gene>
    <name evidence="9" type="ORF">MACH26_39350</name>
</gene>
<evidence type="ECO:0000256" key="3">
    <source>
        <dbReference type="ARBA" id="ARBA00022679"/>
    </source>
</evidence>
<keyword evidence="4" id="KW-0547">Nucleotide-binding</keyword>
<evidence type="ECO:0000259" key="8">
    <source>
        <dbReference type="PROSITE" id="PS50109"/>
    </source>
</evidence>
<feature type="domain" description="Histidine kinase" evidence="8">
    <location>
        <begin position="68"/>
        <end position="279"/>
    </location>
</feature>
<evidence type="ECO:0000256" key="4">
    <source>
        <dbReference type="ARBA" id="ARBA00022741"/>
    </source>
</evidence>
<dbReference type="InterPro" id="IPR005467">
    <property type="entry name" value="His_kinase_dom"/>
</dbReference>
<accession>A0AA48HUW4</accession>
<dbReference type="PANTHER" id="PTHR43065:SF46">
    <property type="entry name" value="C4-DICARBOXYLATE TRANSPORT SENSOR PROTEIN DCTB"/>
    <property type="match status" value="1"/>
</dbReference>
<dbReference type="SMART" id="SM00387">
    <property type="entry name" value="HATPase_c"/>
    <property type="match status" value="1"/>
</dbReference>
<keyword evidence="3" id="KW-0808">Transferase</keyword>
<evidence type="ECO:0000256" key="7">
    <source>
        <dbReference type="ARBA" id="ARBA00023012"/>
    </source>
</evidence>
<dbReference type="Proteomes" id="UP001333710">
    <property type="component" value="Chromosome"/>
</dbReference>
<dbReference type="RefSeq" id="WP_338294484.1">
    <property type="nucleotide sequence ID" value="NZ_AP027272.1"/>
</dbReference>
<dbReference type="InterPro" id="IPR004358">
    <property type="entry name" value="Sig_transdc_His_kin-like_C"/>
</dbReference>
<dbReference type="GO" id="GO:0000160">
    <property type="term" value="P:phosphorelay signal transduction system"/>
    <property type="evidence" value="ECO:0007669"/>
    <property type="project" value="UniProtKB-KW"/>
</dbReference>
<evidence type="ECO:0000256" key="6">
    <source>
        <dbReference type="ARBA" id="ARBA00022840"/>
    </source>
</evidence>
<dbReference type="PANTHER" id="PTHR43065">
    <property type="entry name" value="SENSOR HISTIDINE KINASE"/>
    <property type="match status" value="1"/>
</dbReference>
<dbReference type="KEGG" id="pmaw:MACH26_39350"/>
<sequence length="280" mass="31063">MDIGEPYMQAKASSANPLQDFLNRAREAEPQQHSELLSEAVDIIAQQLAPVPSQIPPNKKEIEKVCRGIGHDFNGILANIRGMVEITQMMVPDAPENVQNTFVKILSMVERGHHASEMIRLYGKVYDCQKKQLQLAPFLKRCLNDIRIRLEMPFFLEVPSPDDTHLLMDEMQLEALLLQLIKNAQDAVTQVNEQSIQVALSVTTDGQLQISVHDQGCGIDPDVGEELFQPFYSTKKAGTGIGLGLSIVKQIVMNHDGSIAYTSSKTEGTHFTCILPVIVT</sequence>
<comment type="catalytic activity">
    <reaction evidence="1">
        <text>ATP + protein L-histidine = ADP + protein N-phospho-L-histidine.</text>
        <dbReference type="EC" id="2.7.13.3"/>
    </reaction>
</comment>
<dbReference type="Gene3D" id="3.30.565.10">
    <property type="entry name" value="Histidine kinase-like ATPase, C-terminal domain"/>
    <property type="match status" value="1"/>
</dbReference>
<keyword evidence="7" id="KW-0902">Two-component regulatory system</keyword>
<evidence type="ECO:0000256" key="1">
    <source>
        <dbReference type="ARBA" id="ARBA00000085"/>
    </source>
</evidence>
<evidence type="ECO:0000313" key="9">
    <source>
        <dbReference type="EMBL" id="BDX08414.1"/>
    </source>
</evidence>
<keyword evidence="5" id="KW-0418">Kinase</keyword>
<dbReference type="PROSITE" id="PS50109">
    <property type="entry name" value="HIS_KIN"/>
    <property type="match status" value="1"/>
</dbReference>
<dbReference type="EC" id="2.7.13.3" evidence="2"/>
<keyword evidence="10" id="KW-1185">Reference proteome</keyword>
<dbReference type="GO" id="GO:0004673">
    <property type="term" value="F:protein histidine kinase activity"/>
    <property type="evidence" value="ECO:0007669"/>
    <property type="project" value="UniProtKB-EC"/>
</dbReference>
<dbReference type="AlphaFoldDB" id="A0AA48HUW4"/>
<dbReference type="InterPro" id="IPR003594">
    <property type="entry name" value="HATPase_dom"/>
</dbReference>
<evidence type="ECO:0000256" key="2">
    <source>
        <dbReference type="ARBA" id="ARBA00012438"/>
    </source>
</evidence>
<dbReference type="SUPFAM" id="SSF55874">
    <property type="entry name" value="ATPase domain of HSP90 chaperone/DNA topoisomerase II/histidine kinase"/>
    <property type="match status" value="1"/>
</dbReference>
<reference evidence="9" key="1">
    <citation type="submission" date="2023-01" db="EMBL/GenBank/DDBJ databases">
        <title>Complete genome sequence of Planctobacterium marinum strain Dej080120_11.</title>
        <authorList>
            <person name="Ueki S."/>
            <person name="Maruyama F."/>
        </authorList>
    </citation>
    <scope>NUCLEOTIDE SEQUENCE</scope>
    <source>
        <strain evidence="9">Dej080120_11</strain>
    </source>
</reference>
<dbReference type="GO" id="GO:0005524">
    <property type="term" value="F:ATP binding"/>
    <property type="evidence" value="ECO:0007669"/>
    <property type="project" value="UniProtKB-KW"/>
</dbReference>
<protein>
    <recommendedName>
        <fullName evidence="2">histidine kinase</fullName>
        <ecNumber evidence="2">2.7.13.3</ecNumber>
    </recommendedName>
</protein>
<evidence type="ECO:0000256" key="5">
    <source>
        <dbReference type="ARBA" id="ARBA00022777"/>
    </source>
</evidence>